<organism evidence="1 2">
    <name type="scientific">Apilactobacillus xinyiensis</name>
    <dbReference type="NCBI Taxonomy" id="2841032"/>
    <lineage>
        <taxon>Bacteria</taxon>
        <taxon>Bacillati</taxon>
        <taxon>Bacillota</taxon>
        <taxon>Bacilli</taxon>
        <taxon>Lactobacillales</taxon>
        <taxon>Lactobacillaceae</taxon>
        <taxon>Apilactobacillus</taxon>
    </lineage>
</organism>
<reference evidence="1 2" key="1">
    <citation type="submission" date="2021-11" db="EMBL/GenBank/DDBJ databases">
        <title>Comparative genomics of bee honey and flower isolates.</title>
        <authorList>
            <person name="Bechtner J.D."/>
            <person name="Gallus M.K."/>
            <person name="Ehrmann M."/>
        </authorList>
    </citation>
    <scope>NUCLEOTIDE SEQUENCE [LARGE SCALE GENOMIC DNA]</scope>
    <source>
        <strain evidence="1 2">M161</strain>
    </source>
</reference>
<gene>
    <name evidence="1" type="ORF">LNP07_06760</name>
</gene>
<evidence type="ECO:0000313" key="2">
    <source>
        <dbReference type="Proteomes" id="UP001522905"/>
    </source>
</evidence>
<dbReference type="Proteomes" id="UP001522905">
    <property type="component" value="Unassembled WGS sequence"/>
</dbReference>
<dbReference type="RefSeq" id="WP_248601934.1">
    <property type="nucleotide sequence ID" value="NZ_JAJIAO010000012.1"/>
</dbReference>
<comment type="caution">
    <text evidence="1">The sequence shown here is derived from an EMBL/GenBank/DDBJ whole genome shotgun (WGS) entry which is preliminary data.</text>
</comment>
<dbReference type="EMBL" id="JAJIAO010000012">
    <property type="protein sequence ID" value="MCK8625215.1"/>
    <property type="molecule type" value="Genomic_DNA"/>
</dbReference>
<protein>
    <submittedName>
        <fullName evidence="1">Uncharacterized protein</fullName>
    </submittedName>
</protein>
<name>A0ABT0I387_9LACO</name>
<accession>A0ABT0I387</accession>
<proteinExistence type="predicted"/>
<sequence length="390" mass="45690">MNKNIKNDIAKKENEILEKIKPNLDDLKELRSLFITDNWHNILNSTPKILRKINRATELDLIPCFDGLTIESKMENNQAEKLFKFLQPFIYHGQCEDFNSKNQHKLLLDYTEVCKLAILRGVISGNLNYIKKNSYKSCIHSDHELKLTKANGTEMPLMQNITVNFNRNFSGFWNVDIWVNPNKFIRSGKLQEFEPLLWFTKEFIISLMPKPRIKEIHINIDLGVNYAHITVYDNYYRIKKEESHKGSTYANNGVKQHFSMPFDLTNLKHSNIYNSIVVYDKTNEIINNQNKKFSYLSDKEIRLARRNNINITRIELRSYNSAQSFCLLKNNSILNNRYSFVVSYLDKDGKIKRKKLKDALNKAYKHVNSLVTGFILVTDEVLSNTYKANN</sequence>
<evidence type="ECO:0000313" key="1">
    <source>
        <dbReference type="EMBL" id="MCK8625215.1"/>
    </source>
</evidence>
<keyword evidence="2" id="KW-1185">Reference proteome</keyword>